<dbReference type="EMBL" id="JBIAXI010000001">
    <property type="protein sequence ID" value="MFF4771498.1"/>
    <property type="molecule type" value="Genomic_DNA"/>
</dbReference>
<protein>
    <recommendedName>
        <fullName evidence="3">Secreted protein</fullName>
    </recommendedName>
</protein>
<proteinExistence type="predicted"/>
<organism evidence="1 2">
    <name type="scientific">Microtetraspora fusca</name>
    <dbReference type="NCBI Taxonomy" id="1997"/>
    <lineage>
        <taxon>Bacteria</taxon>
        <taxon>Bacillati</taxon>
        <taxon>Actinomycetota</taxon>
        <taxon>Actinomycetes</taxon>
        <taxon>Streptosporangiales</taxon>
        <taxon>Streptosporangiaceae</taxon>
        <taxon>Microtetraspora</taxon>
    </lineage>
</organism>
<sequence length="102" mass="10495">MTFSTPGIVVSVLLTFSFSRSVIAEPPPPGSPVLPPHAGHIGLAAALVGVVGVGAQGHDQVVEVARDCSWKVRAGEAECVGQAAAGAVQVREPAERRHRLPL</sequence>
<accession>A0ABW6UWS1</accession>
<evidence type="ECO:0008006" key="3">
    <source>
        <dbReference type="Google" id="ProtNLM"/>
    </source>
</evidence>
<evidence type="ECO:0000313" key="1">
    <source>
        <dbReference type="EMBL" id="MFF4771498.1"/>
    </source>
</evidence>
<reference evidence="1 2" key="1">
    <citation type="submission" date="2024-10" db="EMBL/GenBank/DDBJ databases">
        <title>The Natural Products Discovery Center: Release of the First 8490 Sequenced Strains for Exploring Actinobacteria Biosynthetic Diversity.</title>
        <authorList>
            <person name="Kalkreuter E."/>
            <person name="Kautsar S.A."/>
            <person name="Yang D."/>
            <person name="Bader C.D."/>
            <person name="Teijaro C.N."/>
            <person name="Fluegel L."/>
            <person name="Davis C.M."/>
            <person name="Simpson J.R."/>
            <person name="Lauterbach L."/>
            <person name="Steele A.D."/>
            <person name="Gui C."/>
            <person name="Meng S."/>
            <person name="Li G."/>
            <person name="Viehrig K."/>
            <person name="Ye F."/>
            <person name="Su P."/>
            <person name="Kiefer A.F."/>
            <person name="Nichols A."/>
            <person name="Cepeda A.J."/>
            <person name="Yan W."/>
            <person name="Fan B."/>
            <person name="Jiang Y."/>
            <person name="Adhikari A."/>
            <person name="Zheng C.-J."/>
            <person name="Schuster L."/>
            <person name="Cowan T.M."/>
            <person name="Smanski M.J."/>
            <person name="Chevrette M.G."/>
            <person name="De Carvalho L.P.S."/>
            <person name="Shen B."/>
        </authorList>
    </citation>
    <scope>NUCLEOTIDE SEQUENCE [LARGE SCALE GENOMIC DNA]</scope>
    <source>
        <strain evidence="1 2">NPDC001281</strain>
    </source>
</reference>
<comment type="caution">
    <text evidence="1">The sequence shown here is derived from an EMBL/GenBank/DDBJ whole genome shotgun (WGS) entry which is preliminary data.</text>
</comment>
<dbReference type="Proteomes" id="UP001602119">
    <property type="component" value="Unassembled WGS sequence"/>
</dbReference>
<gene>
    <name evidence="1" type="ORF">ACFY05_01415</name>
</gene>
<name>A0ABW6UWS1_MICFU</name>
<keyword evidence="2" id="KW-1185">Reference proteome</keyword>
<dbReference type="RefSeq" id="WP_387340116.1">
    <property type="nucleotide sequence ID" value="NZ_JBIAXI010000001.1"/>
</dbReference>
<evidence type="ECO:0000313" key="2">
    <source>
        <dbReference type="Proteomes" id="UP001602119"/>
    </source>
</evidence>